<dbReference type="CDD" id="cd00146">
    <property type="entry name" value="PKD"/>
    <property type="match status" value="1"/>
</dbReference>
<dbReference type="Gene3D" id="2.60.40.10">
    <property type="entry name" value="Immunoglobulins"/>
    <property type="match status" value="1"/>
</dbReference>
<organism evidence="3 4">
    <name type="scientific">Hymenobacter humi</name>
    <dbReference type="NCBI Taxonomy" id="1411620"/>
    <lineage>
        <taxon>Bacteria</taxon>
        <taxon>Pseudomonadati</taxon>
        <taxon>Bacteroidota</taxon>
        <taxon>Cytophagia</taxon>
        <taxon>Cytophagales</taxon>
        <taxon>Hymenobacteraceae</taxon>
        <taxon>Hymenobacter</taxon>
    </lineage>
</organism>
<comment type="caution">
    <text evidence="3">The sequence shown here is derived from an EMBL/GenBank/DDBJ whole genome shotgun (WGS) entry which is preliminary data.</text>
</comment>
<feature type="domain" description="PKD" evidence="2">
    <location>
        <begin position="439"/>
        <end position="474"/>
    </location>
</feature>
<dbReference type="SUPFAM" id="SSF49299">
    <property type="entry name" value="PKD domain"/>
    <property type="match status" value="1"/>
</dbReference>
<dbReference type="Pfam" id="PF18911">
    <property type="entry name" value="PKD_4"/>
    <property type="match status" value="1"/>
</dbReference>
<reference evidence="4" key="1">
    <citation type="journal article" date="2019" name="Int. J. Syst. Evol. Microbiol.">
        <title>The Global Catalogue of Microorganisms (GCM) 10K type strain sequencing project: providing services to taxonomists for standard genome sequencing and annotation.</title>
        <authorList>
            <consortium name="The Broad Institute Genomics Platform"/>
            <consortium name="The Broad Institute Genome Sequencing Center for Infectious Disease"/>
            <person name="Wu L."/>
            <person name="Ma J."/>
        </authorList>
    </citation>
    <scope>NUCLEOTIDE SEQUENCE [LARGE SCALE GENOMIC DNA]</scope>
    <source>
        <strain evidence="4">JCM 19635</strain>
    </source>
</reference>
<dbReference type="InterPro" id="IPR022409">
    <property type="entry name" value="PKD/Chitinase_dom"/>
</dbReference>
<dbReference type="InterPro" id="IPR035986">
    <property type="entry name" value="PKD_dom_sf"/>
</dbReference>
<dbReference type="InterPro" id="IPR013783">
    <property type="entry name" value="Ig-like_fold"/>
</dbReference>
<keyword evidence="1" id="KW-0732">Signal</keyword>
<dbReference type="InterPro" id="IPR000601">
    <property type="entry name" value="PKD_dom"/>
</dbReference>
<evidence type="ECO:0000259" key="2">
    <source>
        <dbReference type="PROSITE" id="PS50093"/>
    </source>
</evidence>
<dbReference type="SUPFAM" id="SSF82171">
    <property type="entry name" value="DPP6 N-terminal domain-like"/>
    <property type="match status" value="1"/>
</dbReference>
<dbReference type="SMART" id="SM00089">
    <property type="entry name" value="PKD"/>
    <property type="match status" value="1"/>
</dbReference>
<dbReference type="RefSeq" id="WP_380205170.1">
    <property type="nucleotide sequence ID" value="NZ_JBHTEK010000001.1"/>
</dbReference>
<evidence type="ECO:0000313" key="4">
    <source>
        <dbReference type="Proteomes" id="UP001596513"/>
    </source>
</evidence>
<name>A0ABW2U869_9BACT</name>
<proteinExistence type="predicted"/>
<sequence length="569" mass="59584">MTWLLMLLLLLLSGASITALGQGAPPPECAADEKFANTWYFGFKAGLDFNQASNDSLPKVLTNGAMDAPAGSGVMSDKDGKILFYSNGKTVWNGDGTVMTNGRGLAGDSTTTDGPLPIRMPGIPPAGQPTRYLLFTLNSTVGLSYSEIDIPAGGGPGTVVPATKNTPLARGTAEKLTGVFHKNGCDIWVITHGWGAAKSGNDNRGDAFLAYRVRQAAGYVGPVLIDAPIPSTVGSLHAPSVAALGYKGQMKVTPDGQRLALARYSEVLGDSSSTVELFGFDTGTGQVSVNPQVPYIIDRGAGKYYGVGFSPGSYLYATVRNPAKLLQFDISGNGPVTKEDIPLKQKVPADLGSMQAAPDGKIYVARDNQPALGFIPFPDSLGAKVGYADDSLKLGGRLSGLGLVNFNQSSLLRVGPSAEITSCRQISFRAPPIDFEGKTYAWQFGDGATSTLENPVHTYATPGNYTVTLRITTACFCRESSGIIQVPDLPVPGSIAGPQTLCAGTPRPLSPAPPVLPATRTCRSLTSGNRRRITPISRLLVALLVSPTSHRVRYRLASLISGGACAAST</sequence>
<evidence type="ECO:0000313" key="3">
    <source>
        <dbReference type="EMBL" id="MFC7669683.1"/>
    </source>
</evidence>
<gene>
    <name evidence="3" type="ORF">ACFQT0_21675</name>
</gene>
<evidence type="ECO:0000256" key="1">
    <source>
        <dbReference type="SAM" id="SignalP"/>
    </source>
</evidence>
<feature type="chain" id="PRO_5047029786" evidence="1">
    <location>
        <begin position="22"/>
        <end position="569"/>
    </location>
</feature>
<feature type="signal peptide" evidence="1">
    <location>
        <begin position="1"/>
        <end position="21"/>
    </location>
</feature>
<keyword evidence="4" id="KW-1185">Reference proteome</keyword>
<dbReference type="EMBL" id="JBHTEK010000001">
    <property type="protein sequence ID" value="MFC7669683.1"/>
    <property type="molecule type" value="Genomic_DNA"/>
</dbReference>
<protein>
    <submittedName>
        <fullName evidence="3">PKD domain-containing protein</fullName>
    </submittedName>
</protein>
<dbReference type="PROSITE" id="PS50093">
    <property type="entry name" value="PKD"/>
    <property type="match status" value="1"/>
</dbReference>
<dbReference type="Proteomes" id="UP001596513">
    <property type="component" value="Unassembled WGS sequence"/>
</dbReference>
<accession>A0ABW2U869</accession>